<evidence type="ECO:0000256" key="7">
    <source>
        <dbReference type="ARBA" id="ARBA00022741"/>
    </source>
</evidence>
<evidence type="ECO:0000256" key="13">
    <source>
        <dbReference type="ARBA" id="ARBA00047833"/>
    </source>
</evidence>
<dbReference type="Gene3D" id="3.40.1190.10">
    <property type="entry name" value="Mur-like, catalytic domain"/>
    <property type="match status" value="1"/>
</dbReference>
<dbReference type="SUPFAM" id="SSF53244">
    <property type="entry name" value="MurD-like peptide ligases, peptide-binding domain"/>
    <property type="match status" value="1"/>
</dbReference>
<dbReference type="Gene3D" id="3.40.50.720">
    <property type="entry name" value="NAD(P)-binding Rossmann-like Domain"/>
    <property type="match status" value="1"/>
</dbReference>
<evidence type="ECO:0000256" key="1">
    <source>
        <dbReference type="ARBA" id="ARBA00004496"/>
    </source>
</evidence>
<dbReference type="SUPFAM" id="SSF51984">
    <property type="entry name" value="MurCD N-terminal domain"/>
    <property type="match status" value="1"/>
</dbReference>
<evidence type="ECO:0000313" key="19">
    <source>
        <dbReference type="Proteomes" id="UP000824239"/>
    </source>
</evidence>
<dbReference type="AlphaFoldDB" id="A0A9D1IWN3"/>
<evidence type="ECO:0000256" key="2">
    <source>
        <dbReference type="ARBA" id="ARBA00004752"/>
    </source>
</evidence>
<reference evidence="18" key="2">
    <citation type="journal article" date="2021" name="PeerJ">
        <title>Extensive microbial diversity within the chicken gut microbiome revealed by metagenomics and culture.</title>
        <authorList>
            <person name="Gilroy R."/>
            <person name="Ravi A."/>
            <person name="Getino M."/>
            <person name="Pursley I."/>
            <person name="Horton D.L."/>
            <person name="Alikhan N.F."/>
            <person name="Baker D."/>
            <person name="Gharbi K."/>
            <person name="Hall N."/>
            <person name="Watson M."/>
            <person name="Adriaenssens E.M."/>
            <person name="Foster-Nyarko E."/>
            <person name="Jarju S."/>
            <person name="Secka A."/>
            <person name="Antonio M."/>
            <person name="Oren A."/>
            <person name="Chaudhuri R.R."/>
            <person name="La Ragione R."/>
            <person name="Hildebrand F."/>
            <person name="Pallen M.J."/>
        </authorList>
    </citation>
    <scope>NUCLEOTIDE SEQUENCE</scope>
    <source>
        <strain evidence="18">ChiBcec15-4380</strain>
    </source>
</reference>
<comment type="pathway">
    <text evidence="2 14">Cell wall biogenesis; peptidoglycan biosynthesis.</text>
</comment>
<dbReference type="InterPro" id="IPR050061">
    <property type="entry name" value="MurCDEF_pg_biosynth"/>
</dbReference>
<dbReference type="EMBL" id="DVHE01000036">
    <property type="protein sequence ID" value="HIR50498.1"/>
    <property type="molecule type" value="Genomic_DNA"/>
</dbReference>
<feature type="domain" description="Mur ligase central" evidence="17">
    <location>
        <begin position="122"/>
        <end position="297"/>
    </location>
</feature>
<proteinExistence type="inferred from homology"/>
<dbReference type="GO" id="GO:0005737">
    <property type="term" value="C:cytoplasm"/>
    <property type="evidence" value="ECO:0007669"/>
    <property type="project" value="UniProtKB-SubCell"/>
</dbReference>
<evidence type="ECO:0000256" key="8">
    <source>
        <dbReference type="ARBA" id="ARBA00022840"/>
    </source>
</evidence>
<dbReference type="HAMAP" id="MF_00046">
    <property type="entry name" value="MurC"/>
    <property type="match status" value="1"/>
</dbReference>
<dbReference type="GO" id="GO:0005524">
    <property type="term" value="F:ATP binding"/>
    <property type="evidence" value="ECO:0007669"/>
    <property type="project" value="UniProtKB-UniRule"/>
</dbReference>
<evidence type="ECO:0000256" key="9">
    <source>
        <dbReference type="ARBA" id="ARBA00022960"/>
    </source>
</evidence>
<dbReference type="PANTHER" id="PTHR43445">
    <property type="entry name" value="UDP-N-ACETYLMURAMATE--L-ALANINE LIGASE-RELATED"/>
    <property type="match status" value="1"/>
</dbReference>
<keyword evidence="10 14" id="KW-0573">Peptidoglycan synthesis</keyword>
<dbReference type="Proteomes" id="UP000824239">
    <property type="component" value="Unassembled WGS sequence"/>
</dbReference>
<comment type="subcellular location">
    <subcellularLocation>
        <location evidence="1 14">Cytoplasm</location>
    </subcellularLocation>
</comment>
<dbReference type="GO" id="GO:0008763">
    <property type="term" value="F:UDP-N-acetylmuramate-L-alanine ligase activity"/>
    <property type="evidence" value="ECO:0007669"/>
    <property type="project" value="UniProtKB-UniRule"/>
</dbReference>
<reference evidence="18" key="1">
    <citation type="submission" date="2020-10" db="EMBL/GenBank/DDBJ databases">
        <authorList>
            <person name="Gilroy R."/>
        </authorList>
    </citation>
    <scope>NUCLEOTIDE SEQUENCE</scope>
    <source>
        <strain evidence="18">ChiBcec15-4380</strain>
    </source>
</reference>
<evidence type="ECO:0000256" key="14">
    <source>
        <dbReference type="HAMAP-Rule" id="MF_00046"/>
    </source>
</evidence>
<name>A0A9D1IWN3_9FIRM</name>
<keyword evidence="11 14" id="KW-0131">Cell cycle</keyword>
<dbReference type="Gene3D" id="3.90.190.20">
    <property type="entry name" value="Mur ligase, C-terminal domain"/>
    <property type="match status" value="1"/>
</dbReference>
<comment type="function">
    <text evidence="14">Cell wall formation.</text>
</comment>
<dbReference type="NCBIfam" id="TIGR01082">
    <property type="entry name" value="murC"/>
    <property type="match status" value="1"/>
</dbReference>
<evidence type="ECO:0000256" key="6">
    <source>
        <dbReference type="ARBA" id="ARBA00022618"/>
    </source>
</evidence>
<dbReference type="InterPro" id="IPR000713">
    <property type="entry name" value="Mur_ligase_N"/>
</dbReference>
<keyword evidence="5 14" id="KW-0436">Ligase</keyword>
<evidence type="ECO:0000256" key="11">
    <source>
        <dbReference type="ARBA" id="ARBA00023306"/>
    </source>
</evidence>
<evidence type="ECO:0000259" key="17">
    <source>
        <dbReference type="Pfam" id="PF08245"/>
    </source>
</evidence>
<gene>
    <name evidence="14 18" type="primary">murC</name>
    <name evidence="18" type="ORF">IAA53_04315</name>
</gene>
<dbReference type="EC" id="6.3.2.8" evidence="3 14"/>
<keyword evidence="7 14" id="KW-0547">Nucleotide-binding</keyword>
<accession>A0A9D1IWN3</accession>
<evidence type="ECO:0000256" key="4">
    <source>
        <dbReference type="ARBA" id="ARBA00022490"/>
    </source>
</evidence>
<organism evidence="18 19">
    <name type="scientific">Candidatus Avoscillospira avicola</name>
    <dbReference type="NCBI Taxonomy" id="2840706"/>
    <lineage>
        <taxon>Bacteria</taxon>
        <taxon>Bacillati</taxon>
        <taxon>Bacillota</taxon>
        <taxon>Clostridia</taxon>
        <taxon>Eubacteriales</taxon>
        <taxon>Oscillospiraceae</taxon>
        <taxon>Oscillospiraceae incertae sedis</taxon>
        <taxon>Candidatus Avoscillospira</taxon>
    </lineage>
</organism>
<dbReference type="SUPFAM" id="SSF53623">
    <property type="entry name" value="MurD-like peptide ligases, catalytic domain"/>
    <property type="match status" value="1"/>
</dbReference>
<dbReference type="GO" id="GO:0071555">
    <property type="term" value="P:cell wall organization"/>
    <property type="evidence" value="ECO:0007669"/>
    <property type="project" value="UniProtKB-KW"/>
</dbReference>
<dbReference type="GO" id="GO:0008360">
    <property type="term" value="P:regulation of cell shape"/>
    <property type="evidence" value="ECO:0007669"/>
    <property type="project" value="UniProtKB-KW"/>
</dbReference>
<keyword evidence="9 14" id="KW-0133">Cell shape</keyword>
<dbReference type="GO" id="GO:0009252">
    <property type="term" value="P:peptidoglycan biosynthetic process"/>
    <property type="evidence" value="ECO:0007669"/>
    <property type="project" value="UniProtKB-UniRule"/>
</dbReference>
<dbReference type="Pfam" id="PF02875">
    <property type="entry name" value="Mur_ligase_C"/>
    <property type="match status" value="1"/>
</dbReference>
<dbReference type="Pfam" id="PF08245">
    <property type="entry name" value="Mur_ligase_M"/>
    <property type="match status" value="1"/>
</dbReference>
<dbReference type="InterPro" id="IPR036565">
    <property type="entry name" value="Mur-like_cat_sf"/>
</dbReference>
<dbReference type="GO" id="GO:0051301">
    <property type="term" value="P:cell division"/>
    <property type="evidence" value="ECO:0007669"/>
    <property type="project" value="UniProtKB-KW"/>
</dbReference>
<protein>
    <recommendedName>
        <fullName evidence="3 14">UDP-N-acetylmuramate--L-alanine ligase</fullName>
        <ecNumber evidence="3 14">6.3.2.8</ecNumber>
    </recommendedName>
    <alternativeName>
        <fullName evidence="14">UDP-N-acetylmuramoyl-L-alanine synthetase</fullName>
    </alternativeName>
</protein>
<evidence type="ECO:0000259" key="15">
    <source>
        <dbReference type="Pfam" id="PF01225"/>
    </source>
</evidence>
<keyword evidence="8 14" id="KW-0067">ATP-binding</keyword>
<feature type="domain" description="Mur ligase N-terminal catalytic" evidence="15">
    <location>
        <begin position="18"/>
        <end position="116"/>
    </location>
</feature>
<dbReference type="InterPro" id="IPR036615">
    <property type="entry name" value="Mur_ligase_C_dom_sf"/>
</dbReference>
<comment type="caution">
    <text evidence="18">The sequence shown here is derived from an EMBL/GenBank/DDBJ whole genome shotgun (WGS) entry which is preliminary data.</text>
</comment>
<keyword evidence="6 14" id="KW-0132">Cell division</keyword>
<evidence type="ECO:0000256" key="3">
    <source>
        <dbReference type="ARBA" id="ARBA00012211"/>
    </source>
</evidence>
<feature type="domain" description="Mur ligase C-terminal" evidence="16">
    <location>
        <begin position="319"/>
        <end position="444"/>
    </location>
</feature>
<evidence type="ECO:0000256" key="12">
    <source>
        <dbReference type="ARBA" id="ARBA00023316"/>
    </source>
</evidence>
<evidence type="ECO:0000313" key="18">
    <source>
        <dbReference type="EMBL" id="HIR50498.1"/>
    </source>
</evidence>
<keyword evidence="4 14" id="KW-0963">Cytoplasm</keyword>
<dbReference type="InterPro" id="IPR004101">
    <property type="entry name" value="Mur_ligase_C"/>
</dbReference>
<evidence type="ECO:0000256" key="5">
    <source>
        <dbReference type="ARBA" id="ARBA00022598"/>
    </source>
</evidence>
<keyword evidence="12 14" id="KW-0961">Cell wall biogenesis/degradation</keyword>
<comment type="catalytic activity">
    <reaction evidence="13 14">
        <text>UDP-N-acetyl-alpha-D-muramate + L-alanine + ATP = UDP-N-acetyl-alpha-D-muramoyl-L-alanine + ADP + phosphate + H(+)</text>
        <dbReference type="Rhea" id="RHEA:23372"/>
        <dbReference type="ChEBI" id="CHEBI:15378"/>
        <dbReference type="ChEBI" id="CHEBI:30616"/>
        <dbReference type="ChEBI" id="CHEBI:43474"/>
        <dbReference type="ChEBI" id="CHEBI:57972"/>
        <dbReference type="ChEBI" id="CHEBI:70757"/>
        <dbReference type="ChEBI" id="CHEBI:83898"/>
        <dbReference type="ChEBI" id="CHEBI:456216"/>
        <dbReference type="EC" id="6.3.2.8"/>
    </reaction>
</comment>
<evidence type="ECO:0000259" key="16">
    <source>
        <dbReference type="Pfam" id="PF02875"/>
    </source>
</evidence>
<dbReference type="InterPro" id="IPR005758">
    <property type="entry name" value="UDP-N-AcMur_Ala_ligase_MurC"/>
</dbReference>
<evidence type="ECO:0000256" key="10">
    <source>
        <dbReference type="ARBA" id="ARBA00022984"/>
    </source>
</evidence>
<feature type="binding site" evidence="14">
    <location>
        <begin position="124"/>
        <end position="130"/>
    </location>
    <ligand>
        <name>ATP</name>
        <dbReference type="ChEBI" id="CHEBI:30616"/>
    </ligand>
</feature>
<dbReference type="PANTHER" id="PTHR43445:SF3">
    <property type="entry name" value="UDP-N-ACETYLMURAMATE--L-ALANINE LIGASE"/>
    <property type="match status" value="1"/>
</dbReference>
<dbReference type="InterPro" id="IPR013221">
    <property type="entry name" value="Mur_ligase_cen"/>
</dbReference>
<sequence>MNHPSGISIEAYLKPGVHAHLVGIGGVSMRPLGLVLQERGLRITGSDMAKSLATDELEAQGIPVAIGHRAENIQGAALVIRTAAAHDDNPEIAAARAQGIPVFERAEAWGILMRSFPNAICISGTHGKTTTTSMITQIFMEAQRDPTVMIGGTLPMLHASHRVGRGDTIIMESCEYCNSFLNFFPTVALILNIEADHLDFFKDLQDIQASFRKFAQLVPADGLILANGDDANTLEALRGLSYRTFGMGEENFVHGANFSPDWREFDVLCGGDHYAHLTLSVMGRHNAMNALAACAAAHNAGIPGDVAARALHSFTGAGRRMEFKGRYHGADIYDDYAHHPGELHALLAAARSLGYRRILCAFQPHTYSRTKALFADFVRELKTVDVAILTDIFAAREQNTVGVSSQMLADQIPGAVYCPTLPEVTAYLRAEAGPGDLVLTVGAGDIYKAGNALLETE</sequence>
<dbReference type="Pfam" id="PF01225">
    <property type="entry name" value="Mur_ligase"/>
    <property type="match status" value="1"/>
</dbReference>
<comment type="similarity">
    <text evidence="14">Belongs to the MurCDEF family.</text>
</comment>